<feature type="transmembrane region" description="Helical" evidence="8">
    <location>
        <begin position="119"/>
        <end position="137"/>
    </location>
</feature>
<sequence length="138" mass="15824">MNIRAANTVWPVGCIREHLLVDASSQMIQIAEFLLSKPEGYRANAFEPLFPGLYCRHYFPRGPDKYDLVISAYALIEQPDKSYRKKLISDLWEKTATFLVIMEQGTKAGFSAILEARDVLVSLLIFAIFNYAIIYLWN</sequence>
<evidence type="ECO:0000313" key="10">
    <source>
        <dbReference type="Proteomes" id="UP000784294"/>
    </source>
</evidence>
<accession>A0A3S5FGS7</accession>
<dbReference type="GO" id="GO:0008168">
    <property type="term" value="F:methyltransferase activity"/>
    <property type="evidence" value="ECO:0007669"/>
    <property type="project" value="InterPro"/>
</dbReference>
<dbReference type="PANTHER" id="PTHR13184:SF5">
    <property type="entry name" value="METHYLTRANSFERASE-LIKE PROTEIN 17, MITOCHONDRIAL"/>
    <property type="match status" value="1"/>
</dbReference>
<gene>
    <name evidence="9" type="ORF">PXEA_LOCUS33506</name>
</gene>
<keyword evidence="3" id="KW-0809">Transit peptide</keyword>
<dbReference type="InterPro" id="IPR015324">
    <property type="entry name" value="Ribosomal_Rsm22-like"/>
</dbReference>
<dbReference type="Pfam" id="PF09243">
    <property type="entry name" value="Rsm22"/>
    <property type="match status" value="1"/>
</dbReference>
<keyword evidence="8" id="KW-0472">Membrane</keyword>
<evidence type="ECO:0000256" key="1">
    <source>
        <dbReference type="ARBA" id="ARBA00004173"/>
    </source>
</evidence>
<comment type="caution">
    <text evidence="9">The sequence shown here is derived from an EMBL/GenBank/DDBJ whole genome shotgun (WGS) entry which is preliminary data.</text>
</comment>
<evidence type="ECO:0000256" key="6">
    <source>
        <dbReference type="ARBA" id="ARBA00023128"/>
    </source>
</evidence>
<dbReference type="AlphaFoldDB" id="A0A3S5FGS7"/>
<comment type="function">
    <text evidence="7">Mitochondrial ribosome (mitoribosome) assembly factor. Binds at the interface of the head and body domains of the mitochondrial small ribosomal subunit (mt-SSU), occluding the mRNA channel and preventing compaction of the head domain towards the body. Probable inactive methyltransferase: retains the characteristic folding and ability to bind S-adenosyl-L-methionine, but it probably lost its methyltransferase activity.</text>
</comment>
<dbReference type="Proteomes" id="UP000784294">
    <property type="component" value="Unassembled WGS sequence"/>
</dbReference>
<proteinExistence type="predicted"/>
<dbReference type="GO" id="GO:0003735">
    <property type="term" value="F:structural constituent of ribosome"/>
    <property type="evidence" value="ECO:0007669"/>
    <property type="project" value="TreeGrafter"/>
</dbReference>
<keyword evidence="6" id="KW-0496">Mitochondrion</keyword>
<comment type="subcellular location">
    <subcellularLocation>
        <location evidence="1">Mitochondrion</location>
    </subcellularLocation>
</comment>
<keyword evidence="8" id="KW-1133">Transmembrane helix</keyword>
<keyword evidence="2" id="KW-0479">Metal-binding</keyword>
<dbReference type="GO" id="GO:0005763">
    <property type="term" value="C:mitochondrial small ribosomal subunit"/>
    <property type="evidence" value="ECO:0007669"/>
    <property type="project" value="TreeGrafter"/>
</dbReference>
<keyword evidence="5" id="KW-0411">Iron-sulfur</keyword>
<dbReference type="PANTHER" id="PTHR13184">
    <property type="entry name" value="37S RIBOSOMAL PROTEIN S22"/>
    <property type="match status" value="1"/>
</dbReference>
<protein>
    <submittedName>
        <fullName evidence="9">Uncharacterized protein</fullName>
    </submittedName>
</protein>
<evidence type="ECO:0000256" key="5">
    <source>
        <dbReference type="ARBA" id="ARBA00023014"/>
    </source>
</evidence>
<evidence type="ECO:0000256" key="3">
    <source>
        <dbReference type="ARBA" id="ARBA00022946"/>
    </source>
</evidence>
<evidence type="ECO:0000313" key="9">
    <source>
        <dbReference type="EMBL" id="VEL40066.1"/>
    </source>
</evidence>
<evidence type="ECO:0000256" key="7">
    <source>
        <dbReference type="ARBA" id="ARBA00045681"/>
    </source>
</evidence>
<organism evidence="9 10">
    <name type="scientific">Protopolystoma xenopodis</name>
    <dbReference type="NCBI Taxonomy" id="117903"/>
    <lineage>
        <taxon>Eukaryota</taxon>
        <taxon>Metazoa</taxon>
        <taxon>Spiralia</taxon>
        <taxon>Lophotrochozoa</taxon>
        <taxon>Platyhelminthes</taxon>
        <taxon>Monogenea</taxon>
        <taxon>Polyopisthocotylea</taxon>
        <taxon>Polystomatidea</taxon>
        <taxon>Polystomatidae</taxon>
        <taxon>Protopolystoma</taxon>
    </lineage>
</organism>
<dbReference type="GO" id="GO:0046872">
    <property type="term" value="F:metal ion binding"/>
    <property type="evidence" value="ECO:0007669"/>
    <property type="project" value="UniProtKB-KW"/>
</dbReference>
<dbReference type="OrthoDB" id="421327at2759"/>
<dbReference type="GO" id="GO:0006412">
    <property type="term" value="P:translation"/>
    <property type="evidence" value="ECO:0007669"/>
    <property type="project" value="InterPro"/>
</dbReference>
<keyword evidence="4" id="KW-0408">Iron</keyword>
<dbReference type="InterPro" id="IPR052571">
    <property type="entry name" value="Mt_RNA_Methyltransferase"/>
</dbReference>
<keyword evidence="10" id="KW-1185">Reference proteome</keyword>
<dbReference type="GO" id="GO:0051536">
    <property type="term" value="F:iron-sulfur cluster binding"/>
    <property type="evidence" value="ECO:0007669"/>
    <property type="project" value="UniProtKB-KW"/>
</dbReference>
<dbReference type="EMBL" id="CAAALY010263561">
    <property type="protein sequence ID" value="VEL40066.1"/>
    <property type="molecule type" value="Genomic_DNA"/>
</dbReference>
<keyword evidence="8" id="KW-0812">Transmembrane</keyword>
<name>A0A3S5FGS7_9PLAT</name>
<evidence type="ECO:0000256" key="8">
    <source>
        <dbReference type="SAM" id="Phobius"/>
    </source>
</evidence>
<evidence type="ECO:0000256" key="4">
    <source>
        <dbReference type="ARBA" id="ARBA00023004"/>
    </source>
</evidence>
<evidence type="ECO:0000256" key="2">
    <source>
        <dbReference type="ARBA" id="ARBA00022723"/>
    </source>
</evidence>
<reference evidence="9" key="1">
    <citation type="submission" date="2018-11" db="EMBL/GenBank/DDBJ databases">
        <authorList>
            <consortium name="Pathogen Informatics"/>
        </authorList>
    </citation>
    <scope>NUCLEOTIDE SEQUENCE</scope>
</reference>